<sequence length="187" mass="20123">MHLPKGSQSPPYHPTHIPISNCSRQTPFRPLSPILHPLLLLPLKPRPHIPPAIQIPPLQRHTPAPPSQSIPSATTSSRLAARDLEPYDHVRGLEFVGAYDRVARVDVLGRGGHDCVHFAVEEALRGVLEDAGRGGGRDGRHDGRGRHWRDVLRSCCCAGNADPGESHVAGASAAAGEEVDDVLEGWG</sequence>
<evidence type="ECO:0000313" key="3">
    <source>
        <dbReference type="Proteomes" id="UP000481861"/>
    </source>
</evidence>
<feature type="compositionally biased region" description="Polar residues" evidence="1">
    <location>
        <begin position="69"/>
        <end position="78"/>
    </location>
</feature>
<proteinExistence type="predicted"/>
<keyword evidence="3" id="KW-1185">Reference proteome</keyword>
<feature type="compositionally biased region" description="Polar residues" evidence="1">
    <location>
        <begin position="1"/>
        <end position="10"/>
    </location>
</feature>
<comment type="caution">
    <text evidence="2">The sequence shown here is derived from an EMBL/GenBank/DDBJ whole genome shotgun (WGS) entry which is preliminary data.</text>
</comment>
<evidence type="ECO:0000313" key="2">
    <source>
        <dbReference type="EMBL" id="KAF2876115.1"/>
    </source>
</evidence>
<feature type="region of interest" description="Disordered" evidence="1">
    <location>
        <begin position="1"/>
        <end position="23"/>
    </location>
</feature>
<dbReference type="EMBL" id="JAADJZ010000003">
    <property type="protein sequence ID" value="KAF2876115.1"/>
    <property type="molecule type" value="Genomic_DNA"/>
</dbReference>
<reference evidence="2 3" key="1">
    <citation type="submission" date="2020-01" db="EMBL/GenBank/DDBJ databases">
        <authorList>
            <consortium name="DOE Joint Genome Institute"/>
            <person name="Haridas S."/>
            <person name="Albert R."/>
            <person name="Binder M."/>
            <person name="Bloem J."/>
            <person name="Labutti K."/>
            <person name="Salamov A."/>
            <person name="Andreopoulos B."/>
            <person name="Baker S.E."/>
            <person name="Barry K."/>
            <person name="Bills G."/>
            <person name="Bluhm B.H."/>
            <person name="Cannon C."/>
            <person name="Castanera R."/>
            <person name="Culley D.E."/>
            <person name="Daum C."/>
            <person name="Ezra D."/>
            <person name="Gonzalez J.B."/>
            <person name="Henrissat B."/>
            <person name="Kuo A."/>
            <person name="Liang C."/>
            <person name="Lipzen A."/>
            <person name="Lutzoni F."/>
            <person name="Magnuson J."/>
            <person name="Mondo S."/>
            <person name="Nolan M."/>
            <person name="Ohm R."/>
            <person name="Pangilinan J."/>
            <person name="Park H.-J.H."/>
            <person name="Ramirez L."/>
            <person name="Alfaro M."/>
            <person name="Sun H."/>
            <person name="Tritt A."/>
            <person name="Yoshinaga Y."/>
            <person name="Zwiers L.-H.L."/>
            <person name="Turgeon B.G."/>
            <person name="Goodwin S.B."/>
            <person name="Spatafora J.W."/>
            <person name="Crous P.W."/>
            <person name="Grigoriev I.V."/>
        </authorList>
    </citation>
    <scope>NUCLEOTIDE SEQUENCE [LARGE SCALE GENOMIC DNA]</scope>
    <source>
        <strain evidence="2 3">CBS 611.86</strain>
    </source>
</reference>
<name>A0A7C8MGP0_9PLEO</name>
<feature type="region of interest" description="Disordered" evidence="1">
    <location>
        <begin position="51"/>
        <end position="81"/>
    </location>
</feature>
<protein>
    <submittedName>
        <fullName evidence="2">Uncharacterized protein</fullName>
    </submittedName>
</protein>
<accession>A0A7C8MGP0</accession>
<gene>
    <name evidence="2" type="ORF">BDV95DRAFT_560031</name>
</gene>
<evidence type="ECO:0000256" key="1">
    <source>
        <dbReference type="SAM" id="MobiDB-lite"/>
    </source>
</evidence>
<organism evidence="2 3">
    <name type="scientific">Massariosphaeria phaeospora</name>
    <dbReference type="NCBI Taxonomy" id="100035"/>
    <lineage>
        <taxon>Eukaryota</taxon>
        <taxon>Fungi</taxon>
        <taxon>Dikarya</taxon>
        <taxon>Ascomycota</taxon>
        <taxon>Pezizomycotina</taxon>
        <taxon>Dothideomycetes</taxon>
        <taxon>Pleosporomycetidae</taxon>
        <taxon>Pleosporales</taxon>
        <taxon>Pleosporales incertae sedis</taxon>
        <taxon>Massariosphaeria</taxon>
    </lineage>
</organism>
<dbReference type="AlphaFoldDB" id="A0A7C8MGP0"/>
<dbReference type="Proteomes" id="UP000481861">
    <property type="component" value="Unassembled WGS sequence"/>
</dbReference>